<organism evidence="1 2">
    <name type="scientific">Paramecium octaurelia</name>
    <dbReference type="NCBI Taxonomy" id="43137"/>
    <lineage>
        <taxon>Eukaryota</taxon>
        <taxon>Sar</taxon>
        <taxon>Alveolata</taxon>
        <taxon>Ciliophora</taxon>
        <taxon>Intramacronucleata</taxon>
        <taxon>Oligohymenophorea</taxon>
        <taxon>Peniculida</taxon>
        <taxon>Parameciidae</taxon>
        <taxon>Paramecium</taxon>
    </lineage>
</organism>
<reference evidence="1" key="1">
    <citation type="submission" date="2021-01" db="EMBL/GenBank/DDBJ databases">
        <authorList>
            <consortium name="Genoscope - CEA"/>
            <person name="William W."/>
        </authorList>
    </citation>
    <scope>NUCLEOTIDE SEQUENCE</scope>
</reference>
<dbReference type="Proteomes" id="UP000683925">
    <property type="component" value="Unassembled WGS sequence"/>
</dbReference>
<dbReference type="OMA" id="FLIKIWQ"/>
<protein>
    <submittedName>
        <fullName evidence="1">Uncharacterized protein</fullName>
    </submittedName>
</protein>
<dbReference type="EMBL" id="CAJJDP010000028">
    <property type="protein sequence ID" value="CAD8153795.1"/>
    <property type="molecule type" value="Genomic_DNA"/>
</dbReference>
<evidence type="ECO:0000313" key="1">
    <source>
        <dbReference type="EMBL" id="CAD8153795.1"/>
    </source>
</evidence>
<keyword evidence="2" id="KW-1185">Reference proteome</keyword>
<evidence type="ECO:0000313" key="2">
    <source>
        <dbReference type="Proteomes" id="UP000683925"/>
    </source>
</evidence>
<name>A0A8S1TLK8_PAROT</name>
<dbReference type="AlphaFoldDB" id="A0A8S1TLK8"/>
<comment type="caution">
    <text evidence="1">The sequence shown here is derived from an EMBL/GenBank/DDBJ whole genome shotgun (WGS) entry which is preliminary data.</text>
</comment>
<proteinExistence type="predicted"/>
<dbReference type="OrthoDB" id="304596at2759"/>
<sequence>MNQSLLHLIEIAKKHQNKFDEYYLEDMIRSCRQNEQNDRYLILFLIKIWQNNKEFLGHRFKQWVQQHKECNSKAPLDLLRNGQVHECIQKFEQNLSRNAFEAIKKHNFFPKIDSIQQEESLRRVKENLKQYDDSILNKINKILLGDIESILEVSKSDWISFVMLYVQFYDYRIKPQDMTKMLRQLKFSIEEENNHLVQLFGEIVLASQNVHLINCLLKYDLHLTYFLYLYFENKEKDYLRSEYEIQKSKFQLIKTILEDIPNDITFENEILYFFEEITNVMKDTESEQEFQDIYKSKFQGIILSTNNFRKIMTFVQNIEKFSLGTSPDLLPEVLLQKLFNENSQPLEEKQNALYLIFEKFNYQDTFLPIIKQVINNHINNPYFDDIFKDFLNNFSFQHYQECLVQELIKLQFKFGLKLYDLQLTNNFENPEFLIMNISQEFIRNVVKSDDAFKLKMKIILSILLDQCLNTQDEMLNKRINIIRLLIRRL</sequence>
<gene>
    <name evidence="1" type="ORF">POCTA_138.1.T0280204</name>
</gene>
<accession>A0A8S1TLK8</accession>